<feature type="region of interest" description="Disordered" evidence="2">
    <location>
        <begin position="760"/>
        <end position="783"/>
    </location>
</feature>
<reference evidence="3" key="1">
    <citation type="submission" date="2019-11" db="EMBL/GenBank/DDBJ databases">
        <title>Leishmania tarentolae CDS.</title>
        <authorList>
            <person name="Goto Y."/>
            <person name="Yamagishi J."/>
        </authorList>
    </citation>
    <scope>NUCLEOTIDE SEQUENCE [LARGE SCALE GENOMIC DNA]</scope>
    <source>
        <strain evidence="3">Parrot Tar II</strain>
    </source>
</reference>
<feature type="region of interest" description="Disordered" evidence="2">
    <location>
        <begin position="1"/>
        <end position="20"/>
    </location>
</feature>
<evidence type="ECO:0000256" key="1">
    <source>
        <dbReference type="SAM" id="Coils"/>
    </source>
</evidence>
<feature type="region of interest" description="Disordered" evidence="2">
    <location>
        <begin position="197"/>
        <end position="244"/>
    </location>
</feature>
<keyword evidence="4" id="KW-1185">Reference proteome</keyword>
<evidence type="ECO:0000256" key="2">
    <source>
        <dbReference type="SAM" id="MobiDB-lite"/>
    </source>
</evidence>
<protein>
    <submittedName>
        <fullName evidence="3">Uncharacterized protein</fullName>
    </submittedName>
</protein>
<dbReference type="Proteomes" id="UP000419144">
    <property type="component" value="Unassembled WGS sequence"/>
</dbReference>
<gene>
    <name evidence="3" type="ORF">LtaPh_2813300</name>
</gene>
<keyword evidence="1" id="KW-0175">Coiled coil</keyword>
<organism evidence="3 4">
    <name type="scientific">Leishmania tarentolae</name>
    <name type="common">Sauroleishmania tarentolae</name>
    <dbReference type="NCBI Taxonomy" id="5689"/>
    <lineage>
        <taxon>Eukaryota</taxon>
        <taxon>Discoba</taxon>
        <taxon>Euglenozoa</taxon>
        <taxon>Kinetoplastea</taxon>
        <taxon>Metakinetoplastina</taxon>
        <taxon>Trypanosomatida</taxon>
        <taxon>Trypanosomatidae</taxon>
        <taxon>Leishmaniinae</taxon>
        <taxon>Leishmania</taxon>
        <taxon>lizard Leishmania</taxon>
    </lineage>
</organism>
<dbReference type="EMBL" id="BLBS01000039">
    <property type="protein sequence ID" value="GET90048.1"/>
    <property type="molecule type" value="Genomic_DNA"/>
</dbReference>
<name>A0A640KL41_LEITA</name>
<evidence type="ECO:0000313" key="3">
    <source>
        <dbReference type="EMBL" id="GET90048.1"/>
    </source>
</evidence>
<accession>A0A640KL41</accession>
<dbReference type="VEuPathDB" id="TriTrypDB:LtaPh_2813300"/>
<comment type="caution">
    <text evidence="3">The sequence shown here is derived from an EMBL/GenBank/DDBJ whole genome shotgun (WGS) entry which is preliminary data.</text>
</comment>
<evidence type="ECO:0000313" key="4">
    <source>
        <dbReference type="Proteomes" id="UP000419144"/>
    </source>
</evidence>
<feature type="coiled-coil region" evidence="1">
    <location>
        <begin position="1020"/>
        <end position="1073"/>
    </location>
</feature>
<dbReference type="OrthoDB" id="273598at2759"/>
<proteinExistence type="predicted"/>
<dbReference type="AlphaFoldDB" id="A0A640KL41"/>
<sequence length="1125" mass="125413">MPFDTVGGLPPMPTHARGTTLYHPRQPEMLMATHSAPFREKAAASFAFRSPFPLLENVRDYSENSKESDGALPPLLRVTLPPETLVPSGCIDALPPNPWRQRTTVDELERAQRKNPRGVAQFRPVVQATAETYDSLQNEAKPLLEPYRYAQALAQAATADPWDLRFRRKYGWQRKAVATPREGRLVDDGPKCQSSCIGSVDNHSSTNRHRLNEADKSGIGSPGARRSSTMLTPPSHVQPFLPVESPETRKECTVSCTEVSEPAWQVMGTANEASPLFSGANPNELAVRCLFQAARMEAAASGAGNAHTALSSQEPAGVISSVSTHRTSESGPWQPPASFTHETAGIPFSGSAHVTIDTSEKAESPVGTAGTLPLGPLSNLLIDGATLALFGLENTESDEEKPVSTSNSTMAPPSEYDLDHILHDRMHQRVATFTPSSRHTLDEPPRTAKAHAILGTPRLATNTSTQALLINAGELERHSQPAAGCVTWTAQPASATSQNSVRAMRRLFYDEEYERGLLLQLAQQSSPTRWYSKLLPNGKDGIRFRLLLPPHMTDDKTLHERLYGAIRQATQAIAQPRRDAAAVEEAHRHAPLWVLDNRKVNQFSATEDKSITLERASAEKTLLFKKWSRLHENVSAQLLLFREEAEQRRRLLGEFFSCKHPFPCICLTCDLEVLDMSALELEPTVKPACWYASVVLGRHKDVLQKELLALYLAERHHLYGFFKVEFSALYAYKKLESEESRRFRKMVQYHEFCLRVAASGKHEQQQPQNEGLPPVDAVTSRPVPSDATALMPEQAAVPEDVEKSAAAPPMCAHLLRRGDSRMWRLRQHRLRSCAAFDSPFFSYLLYTQVLAAVAAEDHVRAKLMLSETAERAKLEASMMAEESFARLSESERRGRVQISVDCEDGYSALRTGPFIELQAAHAAELQTAQVLAYAKTCEESRKNFVAAAVAEKVAAEVEEMNRYRQFMFEMRQRSLALLVARRSVAESKAASGEWLRCQQHRSLFNSEQRLRDRIALVEERDEQARIVAAAEESLRQARRDEASRLSEEAAAMREAAQREAEAVQRARDLKEAAIRAQLQREERAMYPSKRPSASMRPDTVSSFFRLATELDEDFDVFLPSLSNDS</sequence>